<reference evidence="2 3" key="1">
    <citation type="journal article" date="2021" name="Elife">
        <title>Chloroplast acquisition without the gene transfer in kleptoplastic sea slugs, Plakobranchus ocellatus.</title>
        <authorList>
            <person name="Maeda T."/>
            <person name="Takahashi S."/>
            <person name="Yoshida T."/>
            <person name="Shimamura S."/>
            <person name="Takaki Y."/>
            <person name="Nagai Y."/>
            <person name="Toyoda A."/>
            <person name="Suzuki Y."/>
            <person name="Arimoto A."/>
            <person name="Ishii H."/>
            <person name="Satoh N."/>
            <person name="Nishiyama T."/>
            <person name="Hasebe M."/>
            <person name="Maruyama T."/>
            <person name="Minagawa J."/>
            <person name="Obokata J."/>
            <person name="Shigenobu S."/>
        </authorList>
    </citation>
    <scope>NUCLEOTIDE SEQUENCE [LARGE SCALE GENOMIC DNA]</scope>
</reference>
<dbReference type="EMBL" id="BLXT01003538">
    <property type="protein sequence ID" value="GFO01682.1"/>
    <property type="molecule type" value="Genomic_DNA"/>
</dbReference>
<proteinExistence type="predicted"/>
<organism evidence="2 3">
    <name type="scientific">Plakobranchus ocellatus</name>
    <dbReference type="NCBI Taxonomy" id="259542"/>
    <lineage>
        <taxon>Eukaryota</taxon>
        <taxon>Metazoa</taxon>
        <taxon>Spiralia</taxon>
        <taxon>Lophotrochozoa</taxon>
        <taxon>Mollusca</taxon>
        <taxon>Gastropoda</taxon>
        <taxon>Heterobranchia</taxon>
        <taxon>Euthyneura</taxon>
        <taxon>Panpulmonata</taxon>
        <taxon>Sacoglossa</taxon>
        <taxon>Placobranchoidea</taxon>
        <taxon>Plakobranchidae</taxon>
        <taxon>Plakobranchus</taxon>
    </lineage>
</organism>
<keyword evidence="3" id="KW-1185">Reference proteome</keyword>
<evidence type="ECO:0000256" key="1">
    <source>
        <dbReference type="SAM" id="MobiDB-lite"/>
    </source>
</evidence>
<evidence type="ECO:0000313" key="2">
    <source>
        <dbReference type="EMBL" id="GFO01682.1"/>
    </source>
</evidence>
<evidence type="ECO:0000313" key="3">
    <source>
        <dbReference type="Proteomes" id="UP000735302"/>
    </source>
</evidence>
<gene>
    <name evidence="2" type="ORF">PoB_002818700</name>
</gene>
<sequence>MEIKRTGESEKEANPRPEESTRIPIVRIIEPQEYSSRSESSDRPQGEVKTRSGTDQESGFSDAKEKPAEDDGSGASTVAGSNGNILLSVPTALKFGCQNCMQTMKQKYLRHFQRCKRVMGGLPSLAFGLGRIEKMRAVLGPAKTGQRVGGRQSELF</sequence>
<dbReference type="Proteomes" id="UP000735302">
    <property type="component" value="Unassembled WGS sequence"/>
</dbReference>
<name>A0AAV4A469_9GAST</name>
<accession>A0AAV4A469</accession>
<dbReference type="AlphaFoldDB" id="A0AAV4A469"/>
<protein>
    <submittedName>
        <fullName evidence="2">Uncharacterized protein</fullName>
    </submittedName>
</protein>
<feature type="compositionally biased region" description="Basic and acidic residues" evidence="1">
    <location>
        <begin position="39"/>
        <end position="54"/>
    </location>
</feature>
<feature type="compositionally biased region" description="Basic and acidic residues" evidence="1">
    <location>
        <begin position="1"/>
        <end position="21"/>
    </location>
</feature>
<comment type="caution">
    <text evidence="2">The sequence shown here is derived from an EMBL/GenBank/DDBJ whole genome shotgun (WGS) entry which is preliminary data.</text>
</comment>
<feature type="region of interest" description="Disordered" evidence="1">
    <location>
        <begin position="1"/>
        <end position="82"/>
    </location>
</feature>